<evidence type="ECO:0000313" key="3">
    <source>
        <dbReference type="Proteomes" id="UP000799118"/>
    </source>
</evidence>
<protein>
    <submittedName>
        <fullName evidence="2">Uncharacterized protein</fullName>
    </submittedName>
</protein>
<accession>A0A6A4GLR5</accession>
<dbReference type="AlphaFoldDB" id="A0A6A4GLR5"/>
<keyword evidence="3" id="KW-1185">Reference proteome</keyword>
<sequence>MPVEKEEGCLSEGVALSVAGSRRIRLLRRANFPRYQHHRVYTIYPHPSSRVFIRNRQLNSGQEKDGNMTEERGEEDRTDGVGDEDASVFFLLFLCLSFLDAVDGTEDTAQRKDCDSTRTEPGDGGTMVQISFSPAQAYLPTRLYFGIVSFSTFEFVAFCTSVLGNRPLFSNFFLSSFATI</sequence>
<feature type="region of interest" description="Disordered" evidence="1">
    <location>
        <begin position="55"/>
        <end position="81"/>
    </location>
</feature>
<evidence type="ECO:0000313" key="2">
    <source>
        <dbReference type="EMBL" id="KAE9386631.1"/>
    </source>
</evidence>
<dbReference type="Proteomes" id="UP000799118">
    <property type="component" value="Unassembled WGS sequence"/>
</dbReference>
<name>A0A6A4GLR5_9AGAR</name>
<reference evidence="2" key="1">
    <citation type="journal article" date="2019" name="Environ. Microbiol.">
        <title>Fungal ecological strategies reflected in gene transcription - a case study of two litter decomposers.</title>
        <authorList>
            <person name="Barbi F."/>
            <person name="Kohler A."/>
            <person name="Barry K."/>
            <person name="Baskaran P."/>
            <person name="Daum C."/>
            <person name="Fauchery L."/>
            <person name="Ihrmark K."/>
            <person name="Kuo A."/>
            <person name="LaButti K."/>
            <person name="Lipzen A."/>
            <person name="Morin E."/>
            <person name="Grigoriev I.V."/>
            <person name="Henrissat B."/>
            <person name="Lindahl B."/>
            <person name="Martin F."/>
        </authorList>
    </citation>
    <scope>NUCLEOTIDE SEQUENCE</scope>
    <source>
        <strain evidence="2">JB14</strain>
    </source>
</reference>
<gene>
    <name evidence="2" type="ORF">BT96DRAFT_514642</name>
</gene>
<organism evidence="2 3">
    <name type="scientific">Gymnopus androsaceus JB14</name>
    <dbReference type="NCBI Taxonomy" id="1447944"/>
    <lineage>
        <taxon>Eukaryota</taxon>
        <taxon>Fungi</taxon>
        <taxon>Dikarya</taxon>
        <taxon>Basidiomycota</taxon>
        <taxon>Agaricomycotina</taxon>
        <taxon>Agaricomycetes</taxon>
        <taxon>Agaricomycetidae</taxon>
        <taxon>Agaricales</taxon>
        <taxon>Marasmiineae</taxon>
        <taxon>Omphalotaceae</taxon>
        <taxon>Gymnopus</taxon>
    </lineage>
</organism>
<proteinExistence type="predicted"/>
<evidence type="ECO:0000256" key="1">
    <source>
        <dbReference type="SAM" id="MobiDB-lite"/>
    </source>
</evidence>
<feature type="compositionally biased region" description="Basic and acidic residues" evidence="1">
    <location>
        <begin position="62"/>
        <end position="80"/>
    </location>
</feature>
<dbReference type="EMBL" id="ML769861">
    <property type="protein sequence ID" value="KAE9386631.1"/>
    <property type="molecule type" value="Genomic_DNA"/>
</dbReference>